<dbReference type="STRING" id="162209.IJ22_16510"/>
<dbReference type="GO" id="GO:0003700">
    <property type="term" value="F:DNA-binding transcription factor activity"/>
    <property type="evidence" value="ECO:0007669"/>
    <property type="project" value="InterPro"/>
</dbReference>
<dbReference type="InterPro" id="IPR050204">
    <property type="entry name" value="AraC_XylS_family_regulators"/>
</dbReference>
<dbReference type="PATRIC" id="fig|162209.4.peg.1749"/>
<dbReference type="OrthoDB" id="323290at2"/>
<dbReference type="EMBL" id="CP013652">
    <property type="protein sequence ID" value="ALS22025.1"/>
    <property type="molecule type" value="Genomic_DNA"/>
</dbReference>
<keyword evidence="1" id="KW-0805">Transcription regulation</keyword>
<evidence type="ECO:0000313" key="4">
    <source>
        <dbReference type="EMBL" id="ALS22025.1"/>
    </source>
</evidence>
<dbReference type="Proteomes" id="UP000061660">
    <property type="component" value="Chromosome"/>
</dbReference>
<dbReference type="GO" id="GO:0043565">
    <property type="term" value="F:sequence-specific DNA binding"/>
    <property type="evidence" value="ECO:0007669"/>
    <property type="project" value="InterPro"/>
</dbReference>
<dbReference type="SUPFAM" id="SSF46689">
    <property type="entry name" value="Homeodomain-like"/>
    <property type="match status" value="1"/>
</dbReference>
<sequence length="124" mass="14569">MVNLVESFIFERLPEPDPNVGLVNDIASAIREDRTLIKVEDAVRQTGLHKRTLQRLFDRYVGVSPKWVIRRYRLHDAAERMEQGDPPDWLELSSELGYYDQSHFIRDFKSIVGTSPQNYIRNHE</sequence>
<dbReference type="KEGG" id="pnp:IJ22_16510"/>
<dbReference type="SMART" id="SM00342">
    <property type="entry name" value="HTH_ARAC"/>
    <property type="match status" value="1"/>
</dbReference>
<dbReference type="PANTHER" id="PTHR46796">
    <property type="entry name" value="HTH-TYPE TRANSCRIPTIONAL ACTIVATOR RHAS-RELATED"/>
    <property type="match status" value="1"/>
</dbReference>
<evidence type="ECO:0000256" key="3">
    <source>
        <dbReference type="ARBA" id="ARBA00023163"/>
    </source>
</evidence>
<keyword evidence="3" id="KW-0804">Transcription</keyword>
<reference evidence="5" key="1">
    <citation type="submission" date="2015-12" db="EMBL/GenBank/DDBJ databases">
        <title>Complete genome sequences of two moderately thermophilic Paenibacillus species.</title>
        <authorList>
            <person name="Butler R.III."/>
            <person name="Wang J."/>
            <person name="Stark B.C."/>
            <person name="Pombert J.-F."/>
        </authorList>
    </citation>
    <scope>NUCLEOTIDE SEQUENCE [LARGE SCALE GENOMIC DNA]</scope>
    <source>
        <strain evidence="5">32O-Y</strain>
    </source>
</reference>
<dbReference type="InterPro" id="IPR009057">
    <property type="entry name" value="Homeodomain-like_sf"/>
</dbReference>
<keyword evidence="2" id="KW-0238">DNA-binding</keyword>
<evidence type="ECO:0000256" key="2">
    <source>
        <dbReference type="ARBA" id="ARBA00023125"/>
    </source>
</evidence>
<organism evidence="4 5">
    <name type="scientific">Paenibacillus naphthalenovorans</name>
    <dbReference type="NCBI Taxonomy" id="162209"/>
    <lineage>
        <taxon>Bacteria</taxon>
        <taxon>Bacillati</taxon>
        <taxon>Bacillota</taxon>
        <taxon>Bacilli</taxon>
        <taxon>Bacillales</taxon>
        <taxon>Paenibacillaceae</taxon>
        <taxon>Paenibacillus</taxon>
    </lineage>
</organism>
<keyword evidence="5" id="KW-1185">Reference proteome</keyword>
<dbReference type="InterPro" id="IPR018060">
    <property type="entry name" value="HTH_AraC"/>
</dbReference>
<protein>
    <submittedName>
        <fullName evidence="4">AraC family transcriptional regulator</fullName>
    </submittedName>
</protein>
<dbReference type="AlphaFoldDB" id="A0A0U2U6M8"/>
<evidence type="ECO:0000256" key="1">
    <source>
        <dbReference type="ARBA" id="ARBA00023015"/>
    </source>
</evidence>
<dbReference type="PROSITE" id="PS01124">
    <property type="entry name" value="HTH_ARAC_FAMILY_2"/>
    <property type="match status" value="1"/>
</dbReference>
<gene>
    <name evidence="4" type="ORF">IJ22_16510</name>
</gene>
<dbReference type="Gene3D" id="1.10.10.60">
    <property type="entry name" value="Homeodomain-like"/>
    <property type="match status" value="1"/>
</dbReference>
<reference evidence="4 5" key="2">
    <citation type="journal article" date="2016" name="Genome Announc.">
        <title>Complete Genome Sequences of Two Interactive Moderate Thermophiles, Paenibacillus napthalenovorans 32O-Y and Paenibacillus sp. 32O-W.</title>
        <authorList>
            <person name="Butler R.R.III."/>
            <person name="Wang J."/>
            <person name="Stark B.C."/>
            <person name="Pombert J.F."/>
        </authorList>
    </citation>
    <scope>NUCLEOTIDE SEQUENCE [LARGE SCALE GENOMIC DNA]</scope>
    <source>
        <strain evidence="4 5">32O-Y</strain>
    </source>
</reference>
<name>A0A0U2U6M8_9BACL</name>
<accession>A0A0U2U6M8</accession>
<evidence type="ECO:0000313" key="5">
    <source>
        <dbReference type="Proteomes" id="UP000061660"/>
    </source>
</evidence>
<proteinExistence type="predicted"/>
<dbReference type="Pfam" id="PF12833">
    <property type="entry name" value="HTH_18"/>
    <property type="match status" value="1"/>
</dbReference>
<dbReference type="RefSeq" id="WP_062408367.1">
    <property type="nucleotide sequence ID" value="NZ_BJCS01000015.1"/>
</dbReference>